<protein>
    <submittedName>
        <fullName evidence="1">Uncharacterized protein</fullName>
    </submittedName>
</protein>
<dbReference type="EMBL" id="LRBS01000072">
    <property type="protein sequence ID" value="OII75920.1"/>
    <property type="molecule type" value="Genomic_DNA"/>
</dbReference>
<organism evidence="1 2">
    <name type="scientific">Cryptosporidium andersoni</name>
    <dbReference type="NCBI Taxonomy" id="117008"/>
    <lineage>
        <taxon>Eukaryota</taxon>
        <taxon>Sar</taxon>
        <taxon>Alveolata</taxon>
        <taxon>Apicomplexa</taxon>
        <taxon>Conoidasida</taxon>
        <taxon>Coccidia</taxon>
        <taxon>Eucoccidiorida</taxon>
        <taxon>Eimeriorina</taxon>
        <taxon>Cryptosporidiidae</taxon>
        <taxon>Cryptosporidium</taxon>
    </lineage>
</organism>
<dbReference type="InterPro" id="IPR012340">
    <property type="entry name" value="NA-bd_OB-fold"/>
</dbReference>
<comment type="caution">
    <text evidence="1">The sequence shown here is derived from an EMBL/GenBank/DDBJ whole genome shotgun (WGS) entry which is preliminary data.</text>
</comment>
<evidence type="ECO:0000313" key="1">
    <source>
        <dbReference type="EMBL" id="OII75920.1"/>
    </source>
</evidence>
<reference evidence="1 2" key="1">
    <citation type="submission" date="2016-10" db="EMBL/GenBank/DDBJ databases">
        <title>Reductive evolution of mitochondrial metabolism and differential evolution of invasion-related proteins in Cryptosporidium.</title>
        <authorList>
            <person name="Liu S."/>
            <person name="Roellig D.M."/>
            <person name="Guo Y."/>
            <person name="Li N."/>
            <person name="Frace M.A."/>
            <person name="Tang K."/>
            <person name="Zhang L."/>
            <person name="Feng Y."/>
            <person name="Xiao L."/>
        </authorList>
    </citation>
    <scope>NUCLEOTIDE SEQUENCE [LARGE SCALE GENOMIC DNA]</scope>
    <source>
        <strain evidence="1">30847</strain>
    </source>
</reference>
<dbReference type="SUPFAM" id="SSF50249">
    <property type="entry name" value="Nucleic acid-binding proteins"/>
    <property type="match status" value="1"/>
</dbReference>
<proteinExistence type="predicted"/>
<gene>
    <name evidence="1" type="ORF">cand_002510</name>
</gene>
<accession>A0A1J4MP17</accession>
<evidence type="ECO:0000313" key="2">
    <source>
        <dbReference type="Proteomes" id="UP000186804"/>
    </source>
</evidence>
<name>A0A1J4MP17_9CRYT</name>
<dbReference type="RefSeq" id="XP_067067766.1">
    <property type="nucleotide sequence ID" value="XM_067210499.1"/>
</dbReference>
<keyword evidence="2" id="KW-1185">Reference proteome</keyword>
<dbReference type="Gene3D" id="2.40.50.140">
    <property type="entry name" value="Nucleic acid-binding proteins"/>
    <property type="match status" value="1"/>
</dbReference>
<dbReference type="AlphaFoldDB" id="A0A1J4MP17"/>
<sequence length="353" mass="39604">MNFDSMNRTFGGYNVDDTNEGGFVMMDPNDTLLQGNFDRKPIISHEQRLAPLKVGMILKSYSGFITNSRLQLLNREINLFKLVGFVRCAEHEEYPQRVRFYLDDGSGLILIDWLIDNTGTKYKQELINSITEGCFVKVYGELTLMVSEPSVRAFVVRPLVCTDEISAHDIDVAVFIVRCLYGSSTEDTTVANTSFLTKQTGQNLGEFNTNSNLKQPVVPAMFVSNIQSNNNNNNNNNNIQSTGIMNNPSNNQNISMNRPLAAVTSVITPKTQFSNGSNLSIMNPLKMREVVCSILENASNEGRPEMSLEDIIESLNKRNIATTQDEVRGYLRNLVGEAKVYQTNPHKWRATGY</sequence>
<dbReference type="OrthoDB" id="343095at2759"/>
<dbReference type="VEuPathDB" id="CryptoDB:cand_002510"/>
<dbReference type="GeneID" id="92364436"/>
<dbReference type="Proteomes" id="UP000186804">
    <property type="component" value="Unassembled WGS sequence"/>
</dbReference>